<reference evidence="1" key="1">
    <citation type="submission" date="2012-10" db="EMBL/GenBank/DDBJ databases">
        <authorList>
            <person name="Harkins D.M."/>
            <person name="Durkin A.S."/>
            <person name="Brinkac L.M."/>
            <person name="Haft D.H."/>
            <person name="Selengut J.D."/>
            <person name="Sanka R."/>
            <person name="DePew J."/>
            <person name="Purushe J."/>
            <person name="Matthias M.A."/>
            <person name="Vinetz J.M."/>
            <person name="Sutton G.G."/>
            <person name="Nierman W.C."/>
            <person name="Fouts D.E."/>
        </authorList>
    </citation>
    <scope>NUCLEOTIDE SEQUENCE [LARGE SCALE GENOMIC DNA]</scope>
    <source>
        <strain evidence="1">MOR084</strain>
    </source>
</reference>
<proteinExistence type="predicted"/>
<dbReference type="Proteomes" id="UP000006329">
    <property type="component" value="Unassembled WGS sequence"/>
</dbReference>
<gene>
    <name evidence="1" type="ORF">LEP1GSC179_3261</name>
</gene>
<dbReference type="RefSeq" id="WP_004484581.1">
    <property type="nucleotide sequence ID" value="NZ_AHON02000029.1"/>
</dbReference>
<evidence type="ECO:0000313" key="2">
    <source>
        <dbReference type="Proteomes" id="UP000006329"/>
    </source>
</evidence>
<dbReference type="AlphaFoldDB" id="A0A0E2BGK8"/>
<protein>
    <submittedName>
        <fullName evidence="1">Uncharacterized protein</fullName>
    </submittedName>
</protein>
<comment type="caution">
    <text evidence="1">The sequence shown here is derived from an EMBL/GenBank/DDBJ whole genome shotgun (WGS) entry which is preliminary data.</text>
</comment>
<name>A0A0E2BGK8_9LEPT</name>
<sequence>MTFLAQKTSNFNTNFNAQFQNKKARNKPGLRVAKEFFPKRYA</sequence>
<accession>A0A0E2BGK8</accession>
<keyword evidence="2" id="KW-1185">Reference proteome</keyword>
<evidence type="ECO:0000313" key="1">
    <source>
        <dbReference type="EMBL" id="EKO34488.1"/>
    </source>
</evidence>
<organism evidence="1 2">
    <name type="scientific">Leptospira santarosai str. MOR084</name>
    <dbReference type="NCBI Taxonomy" id="1049984"/>
    <lineage>
        <taxon>Bacteria</taxon>
        <taxon>Pseudomonadati</taxon>
        <taxon>Spirochaetota</taxon>
        <taxon>Spirochaetia</taxon>
        <taxon>Leptospirales</taxon>
        <taxon>Leptospiraceae</taxon>
        <taxon>Leptospira</taxon>
    </lineage>
</organism>
<dbReference type="EMBL" id="AHON02000029">
    <property type="protein sequence ID" value="EKO34488.1"/>
    <property type="molecule type" value="Genomic_DNA"/>
</dbReference>